<sequence length="125" mass="13301">MNTEVCEITCIVCPTGCKVRVVKEGNKVIEVSGNTCKRGEAYAAQEAVAPQRTLTTSIKVTGGDFTLVSVKSAAPIPKARLFDIMKAVQKLQTAAPIHVGDIIVHDVLGLGIDLVATRVVRKTVQ</sequence>
<dbReference type="Proteomes" id="UP000266489">
    <property type="component" value="Unassembled WGS sequence"/>
</dbReference>
<reference evidence="3 4" key="1">
    <citation type="submission" date="2018-09" db="EMBL/GenBank/DDBJ databases">
        <title>Discovery and Ecogenomic Context for Candidatus Cryosericales, a Global Caldiserica Order Active in Thawing Permafrost.</title>
        <authorList>
            <person name="Martinez M.A."/>
            <person name="Woodcroft B.J."/>
            <person name="Ignacio Espinoza J.C."/>
            <person name="Zayed A."/>
            <person name="Singleton C.M."/>
            <person name="Boyd J."/>
            <person name="Li Y.-F."/>
            <person name="Purvine S."/>
            <person name="Maughan H."/>
            <person name="Hodgkins S.B."/>
            <person name="Anderson D."/>
            <person name="Sederholm M."/>
            <person name="Temperton B."/>
            <person name="Saleska S.R."/>
            <person name="Tyson G.W."/>
            <person name="Rich V.I."/>
        </authorList>
    </citation>
    <scope>NUCLEOTIDE SEQUENCE [LARGE SCALE GENOMIC DNA]</scope>
    <source>
        <strain evidence="2 4">SMC5</strain>
        <strain evidence="1 3">SMC6</strain>
    </source>
</reference>
<gene>
    <name evidence="2" type="ORF">SMC5_03735</name>
    <name evidence="1" type="ORF">SMC6_03395</name>
</gene>
<evidence type="ECO:0000313" key="3">
    <source>
        <dbReference type="Proteomes" id="UP000266260"/>
    </source>
</evidence>
<dbReference type="AlphaFoldDB" id="A0A398DEE1"/>
<dbReference type="SUPFAM" id="SSF160148">
    <property type="entry name" value="CPE0013-like"/>
    <property type="match status" value="1"/>
</dbReference>
<dbReference type="EMBL" id="QXIU01000093">
    <property type="protein sequence ID" value="RIE12059.1"/>
    <property type="molecule type" value="Genomic_DNA"/>
</dbReference>
<proteinExistence type="predicted"/>
<dbReference type="RefSeq" id="WP_119119653.1">
    <property type="nucleotide sequence ID" value="NZ_QXIT01000062.1"/>
</dbReference>
<protein>
    <submittedName>
        <fullName evidence="2">DUF1667 domain-containing protein</fullName>
    </submittedName>
</protein>
<name>A0A398DEE1_9BACT</name>
<comment type="caution">
    <text evidence="2">The sequence shown here is derived from an EMBL/GenBank/DDBJ whole genome shotgun (WGS) entry which is preliminary data.</text>
</comment>
<dbReference type="InterPro" id="IPR012460">
    <property type="entry name" value="DUF1667"/>
</dbReference>
<dbReference type="Proteomes" id="UP000266260">
    <property type="component" value="Unassembled WGS sequence"/>
</dbReference>
<dbReference type="Pfam" id="PF07892">
    <property type="entry name" value="DUF1667"/>
    <property type="match status" value="1"/>
</dbReference>
<dbReference type="Gene3D" id="3.10.530.10">
    <property type="entry name" value="CPE0013-like"/>
    <property type="match status" value="1"/>
</dbReference>
<accession>A0A398DEE1</accession>
<dbReference type="EMBL" id="QXIT01000062">
    <property type="protein sequence ID" value="RIE08933.1"/>
    <property type="molecule type" value="Genomic_DNA"/>
</dbReference>
<dbReference type="InterPro" id="IPR036593">
    <property type="entry name" value="CPE0013-like_sf"/>
</dbReference>
<evidence type="ECO:0000313" key="4">
    <source>
        <dbReference type="Proteomes" id="UP000266489"/>
    </source>
</evidence>
<evidence type="ECO:0000313" key="1">
    <source>
        <dbReference type="EMBL" id="RIE08933.1"/>
    </source>
</evidence>
<dbReference type="OrthoDB" id="9811531at2"/>
<dbReference type="PANTHER" id="PTHR39450:SF1">
    <property type="entry name" value="DUF1667 DOMAIN-CONTAINING PROTEIN"/>
    <property type="match status" value="1"/>
</dbReference>
<evidence type="ECO:0000313" key="2">
    <source>
        <dbReference type="EMBL" id="RIE12059.1"/>
    </source>
</evidence>
<organism evidence="2 4">
    <name type="scientific">Candidatus Cryosericum odellii</name>
    <dbReference type="NCBI Taxonomy" id="2290917"/>
    <lineage>
        <taxon>Bacteria</taxon>
        <taxon>Pseudomonadati</taxon>
        <taxon>Caldisericota/Cryosericota group</taxon>
        <taxon>Candidatus Cryosericota</taxon>
        <taxon>Candidatus Cryosericia</taxon>
        <taxon>Candidatus Cryosericales</taxon>
        <taxon>Candidatus Cryosericaceae</taxon>
        <taxon>Candidatus Cryosericum</taxon>
    </lineage>
</organism>
<accession>A0A398D277</accession>
<dbReference type="PANTHER" id="PTHR39450">
    <property type="entry name" value="MOLYBDOPTERIN OXIDOREDUCTASE, 4FE-4S CLUSTER-BINDING SUBUNIT"/>
    <property type="match status" value="1"/>
</dbReference>
<keyword evidence="3" id="KW-1185">Reference proteome</keyword>